<feature type="domain" description="Flagellar hook-associated protein 2 N-terminal" evidence="6">
    <location>
        <begin position="20"/>
        <end position="122"/>
    </location>
</feature>
<evidence type="ECO:0000256" key="2">
    <source>
        <dbReference type="ARBA" id="ARBA00011255"/>
    </source>
</evidence>
<evidence type="ECO:0000256" key="5">
    <source>
        <dbReference type="RuleBase" id="RU362066"/>
    </source>
</evidence>
<dbReference type="RefSeq" id="WP_255226138.1">
    <property type="nucleotide sequence ID" value="NZ_JAJEKE010000002.1"/>
</dbReference>
<dbReference type="InterPro" id="IPR003481">
    <property type="entry name" value="FliD_N"/>
</dbReference>
<evidence type="ECO:0000313" key="9">
    <source>
        <dbReference type="Proteomes" id="UP001651880"/>
    </source>
</evidence>
<sequence>MVNNISGMLNSKLRFTGMASGLDTDSIIQQMMRVERMKVDKVKQDKQLLEWKRDDYRSFSSILKGFKDEFFETTRPASNMRFSNTYYAYKSKYSVEGVVTASANSQVSMMEHTIDVVQLAKTARLEAEAGKLGANSLSTSSSMEDVANKFGGLTLADGKYSLEINGETITVGADKKFSDLISAINNSKADVKISYSPFLDQFFMESKGTGTNAKIDLTQSAAFFQELGFAASIATEVKTGENAKFFLDGKIEGTDGGNNPIPTERDSNIFTIDGVTYTLTGTGETKITLAQDTDAIFDKIKNFIDKYNEIVNKITAKINETRPKSGGRYGSYYLPLTDEQKDAMDEDEIEKWEESAKKGLVRNDGLLNNVLYSLRRAMGDNTEAGTLASIGISTGEWREGARLNIDEEKLKKAIADNPDKVMNIFAKQPEKRYDPDATAAERKERYDGSGVIERLFDVLEDNIRTTRDKDGKKGLLLEKAGIIGDLTEFESTMVKQIGDKEKLIYDLTEKLYDKENALYMKFAALETALSRMNSQSAWLSQSLGGN</sequence>
<dbReference type="EMBL" id="JAJEKE010000002">
    <property type="protein sequence ID" value="MCQ1528619.1"/>
    <property type="molecule type" value="Genomic_DNA"/>
</dbReference>
<dbReference type="PANTHER" id="PTHR30288">
    <property type="entry name" value="FLAGELLAR CAP/ASSEMBLY PROTEIN FLID"/>
    <property type="match status" value="1"/>
</dbReference>
<evidence type="ECO:0000256" key="1">
    <source>
        <dbReference type="ARBA" id="ARBA00009764"/>
    </source>
</evidence>
<evidence type="ECO:0000313" key="8">
    <source>
        <dbReference type="EMBL" id="MCQ1528619.1"/>
    </source>
</evidence>
<keyword evidence="8" id="KW-0966">Cell projection</keyword>
<proteinExistence type="inferred from homology"/>
<comment type="subcellular location">
    <subcellularLocation>
        <location evidence="5">Secreted</location>
    </subcellularLocation>
    <subcellularLocation>
        <location evidence="5">Bacterial flagellum</location>
    </subcellularLocation>
</comment>
<accession>A0ABT1NDA8</accession>
<comment type="function">
    <text evidence="5">Required for morphogenesis and for the elongation of the flagellar filament by facilitating polymerization of the flagellin monomers at the tip of growing filament. Forms a capping structure, which prevents flagellin subunits (transported through the central channel of the flagellum) from leaking out without polymerization at the distal end.</text>
</comment>
<name>A0ABT1NDA8_9FIRM</name>
<gene>
    <name evidence="8" type="primary">fliD</name>
    <name evidence="8" type="ORF">LJD61_03550</name>
</gene>
<comment type="caution">
    <text evidence="8">The sequence shown here is derived from an EMBL/GenBank/DDBJ whole genome shotgun (WGS) entry which is preliminary data.</text>
</comment>
<keyword evidence="5" id="KW-0964">Secreted</keyword>
<evidence type="ECO:0000256" key="3">
    <source>
        <dbReference type="ARBA" id="ARBA00023054"/>
    </source>
</evidence>
<dbReference type="InterPro" id="IPR010809">
    <property type="entry name" value="FliD_C"/>
</dbReference>
<organism evidence="8 9">
    <name type="scientific">Lutispora saccharofermentans</name>
    <dbReference type="NCBI Taxonomy" id="3024236"/>
    <lineage>
        <taxon>Bacteria</taxon>
        <taxon>Bacillati</taxon>
        <taxon>Bacillota</taxon>
        <taxon>Clostridia</taxon>
        <taxon>Lutisporales</taxon>
        <taxon>Lutisporaceae</taxon>
        <taxon>Lutispora</taxon>
    </lineage>
</organism>
<dbReference type="Pfam" id="PF07195">
    <property type="entry name" value="FliD_C"/>
    <property type="match status" value="1"/>
</dbReference>
<evidence type="ECO:0000259" key="7">
    <source>
        <dbReference type="Pfam" id="PF07195"/>
    </source>
</evidence>
<protein>
    <recommendedName>
        <fullName evidence="5">Flagellar hook-associated protein 2</fullName>
        <shortName evidence="5">HAP2</shortName>
    </recommendedName>
    <alternativeName>
        <fullName evidence="5">Flagellar cap protein</fullName>
    </alternativeName>
</protein>
<reference evidence="8 9" key="1">
    <citation type="submission" date="2021-10" db="EMBL/GenBank/DDBJ databases">
        <title>Lutispora strain m25 sp. nov., a thermophilic, non-spore-forming bacterium isolated from a lab-scale methanogenic bioreactor digesting anaerobic sludge.</title>
        <authorList>
            <person name="El Houari A."/>
            <person name="Mcdonald J."/>
        </authorList>
    </citation>
    <scope>NUCLEOTIDE SEQUENCE [LARGE SCALE GENOMIC DNA]</scope>
    <source>
        <strain evidence="9">m25</strain>
    </source>
</reference>
<keyword evidence="9" id="KW-1185">Reference proteome</keyword>
<keyword evidence="4 5" id="KW-0975">Bacterial flagellum</keyword>
<dbReference type="Proteomes" id="UP001651880">
    <property type="component" value="Unassembled WGS sequence"/>
</dbReference>
<feature type="domain" description="Flagellar hook-associated protein 2 C-terminal" evidence="7">
    <location>
        <begin position="240"/>
        <end position="534"/>
    </location>
</feature>
<evidence type="ECO:0000259" key="6">
    <source>
        <dbReference type="Pfam" id="PF02465"/>
    </source>
</evidence>
<keyword evidence="8" id="KW-0969">Cilium</keyword>
<keyword evidence="3" id="KW-0175">Coiled coil</keyword>
<dbReference type="Pfam" id="PF02465">
    <property type="entry name" value="FliD_N"/>
    <property type="match status" value="1"/>
</dbReference>
<comment type="similarity">
    <text evidence="1 5">Belongs to the FliD family.</text>
</comment>
<dbReference type="InterPro" id="IPR040026">
    <property type="entry name" value="FliD"/>
</dbReference>
<evidence type="ECO:0000256" key="4">
    <source>
        <dbReference type="ARBA" id="ARBA00023143"/>
    </source>
</evidence>
<keyword evidence="8" id="KW-0282">Flagellum</keyword>
<comment type="subunit">
    <text evidence="2 5">Homopentamer.</text>
</comment>
<dbReference type="PANTHER" id="PTHR30288:SF0">
    <property type="entry name" value="FLAGELLAR HOOK-ASSOCIATED PROTEIN 2"/>
    <property type="match status" value="1"/>
</dbReference>